<name>A0A4S4A2X1_9FLAO</name>
<accession>A0A4S4A2X1</accession>
<dbReference type="Proteomes" id="UP000307507">
    <property type="component" value="Unassembled WGS sequence"/>
</dbReference>
<gene>
    <name evidence="1" type="ORF">E6C50_00685</name>
</gene>
<keyword evidence="2" id="KW-1185">Reference proteome</keyword>
<organism evidence="1 2">
    <name type="scientific">Flavobacterium supellecticarium</name>
    <dbReference type="NCBI Taxonomy" id="2565924"/>
    <lineage>
        <taxon>Bacteria</taxon>
        <taxon>Pseudomonadati</taxon>
        <taxon>Bacteroidota</taxon>
        <taxon>Flavobacteriia</taxon>
        <taxon>Flavobacteriales</taxon>
        <taxon>Flavobacteriaceae</taxon>
        <taxon>Flavobacterium</taxon>
    </lineage>
</organism>
<dbReference type="RefSeq" id="WP_136401285.1">
    <property type="nucleotide sequence ID" value="NZ_SSNZ01000001.1"/>
</dbReference>
<proteinExistence type="predicted"/>
<comment type="caution">
    <text evidence="1">The sequence shown here is derived from an EMBL/GenBank/DDBJ whole genome shotgun (WGS) entry which is preliminary data.</text>
</comment>
<dbReference type="OrthoDB" id="2874181at2"/>
<dbReference type="AlphaFoldDB" id="A0A4S4A2X1"/>
<protein>
    <submittedName>
        <fullName evidence="1">Uncharacterized protein</fullName>
    </submittedName>
</protein>
<evidence type="ECO:0000313" key="2">
    <source>
        <dbReference type="Proteomes" id="UP000307507"/>
    </source>
</evidence>
<evidence type="ECO:0000313" key="1">
    <source>
        <dbReference type="EMBL" id="THF52760.1"/>
    </source>
</evidence>
<reference evidence="1 2" key="1">
    <citation type="submission" date="2019-04" db="EMBL/GenBank/DDBJ databases">
        <title>Flavobacterium sp. nov. isolated from construction timber.</title>
        <authorList>
            <person name="Lin S.-Y."/>
            <person name="Chang C.-T."/>
            <person name="Young C.-C."/>
        </authorList>
    </citation>
    <scope>NUCLEOTIDE SEQUENCE [LARGE SCALE GENOMIC DNA]</scope>
    <source>
        <strain evidence="1 2">CC-CTC003</strain>
    </source>
</reference>
<sequence length="92" mass="10229">MDGIYIVSAFATINGKKYYLGTETVSNRSYDNPASSDVVLKEIKADYGLRGFTEESLAKARFDFIVHGKQDHLPVLEKPVIVSKKFSRIGVS</sequence>
<dbReference type="EMBL" id="SSNZ01000001">
    <property type="protein sequence ID" value="THF52760.1"/>
    <property type="molecule type" value="Genomic_DNA"/>
</dbReference>